<evidence type="ECO:0000313" key="2">
    <source>
        <dbReference type="Proteomes" id="UP000628854"/>
    </source>
</evidence>
<proteinExistence type="predicted"/>
<evidence type="ECO:0008006" key="3">
    <source>
        <dbReference type="Google" id="ProtNLM"/>
    </source>
</evidence>
<protein>
    <recommendedName>
        <fullName evidence="3">Lipoprotein</fullName>
    </recommendedName>
</protein>
<reference evidence="2" key="1">
    <citation type="journal article" date="2019" name="Int. J. Syst. Evol. Microbiol.">
        <title>The Global Catalogue of Microorganisms (GCM) 10K type strain sequencing project: providing services to taxonomists for standard genome sequencing and annotation.</title>
        <authorList>
            <consortium name="The Broad Institute Genomics Platform"/>
            <consortium name="The Broad Institute Genome Sequencing Center for Infectious Disease"/>
            <person name="Wu L."/>
            <person name="Ma J."/>
        </authorList>
    </citation>
    <scope>NUCLEOTIDE SEQUENCE [LARGE SCALE GENOMIC DNA]</scope>
    <source>
        <strain evidence="2">CGMCC 1.15928</strain>
    </source>
</reference>
<keyword evidence="2" id="KW-1185">Reference proteome</keyword>
<comment type="caution">
    <text evidence="1">The sequence shown here is derived from an EMBL/GenBank/DDBJ whole genome shotgun (WGS) entry which is preliminary data.</text>
</comment>
<dbReference type="Proteomes" id="UP000628854">
    <property type="component" value="Unassembled WGS sequence"/>
</dbReference>
<accession>A0ABQ1JK93</accession>
<gene>
    <name evidence="1" type="ORF">GCM10011503_19790</name>
</gene>
<dbReference type="RefSeq" id="WP_084392408.1">
    <property type="nucleotide sequence ID" value="NZ_BMKF01000002.1"/>
</dbReference>
<sequence>MTHHLIVGLGAAALLAGCIAPQDRAGYRPGATITQGEGVQAFADGVLSHCLIAMETGKALKAFEVRNATKLRKLDANKISLFPSETVQVWQMAEALVQLQYEQGQVCEVKAISLPTKVTLDIVGSGVLQSGFGYTEIDAGYPQSDGKYRRVFTSGSGGDAMTVELTAADAGAAAGSQYATLNARLRPGAPDETQP</sequence>
<organism evidence="1 2">
    <name type="scientific">Henriciella pelagia</name>
    <dbReference type="NCBI Taxonomy" id="1977912"/>
    <lineage>
        <taxon>Bacteria</taxon>
        <taxon>Pseudomonadati</taxon>
        <taxon>Pseudomonadota</taxon>
        <taxon>Alphaproteobacteria</taxon>
        <taxon>Hyphomonadales</taxon>
        <taxon>Hyphomonadaceae</taxon>
        <taxon>Henriciella</taxon>
    </lineage>
</organism>
<dbReference type="EMBL" id="BMKF01000002">
    <property type="protein sequence ID" value="GGB71153.1"/>
    <property type="molecule type" value="Genomic_DNA"/>
</dbReference>
<name>A0ABQ1JK93_9PROT</name>
<evidence type="ECO:0000313" key="1">
    <source>
        <dbReference type="EMBL" id="GGB71153.1"/>
    </source>
</evidence>